<accession>A0A828Y3G3</accession>
<proteinExistence type="predicted"/>
<organism evidence="1 2">
    <name type="scientific">Leptospira kirschneri str. 200802841</name>
    <dbReference type="NCBI Taxonomy" id="1193047"/>
    <lineage>
        <taxon>Bacteria</taxon>
        <taxon>Pseudomonadati</taxon>
        <taxon>Spirochaetota</taxon>
        <taxon>Spirochaetia</taxon>
        <taxon>Leptospirales</taxon>
        <taxon>Leptospiraceae</taxon>
        <taxon>Leptospira</taxon>
    </lineage>
</organism>
<evidence type="ECO:0000313" key="1">
    <source>
        <dbReference type="EMBL" id="EKO52273.1"/>
    </source>
</evidence>
<protein>
    <submittedName>
        <fullName evidence="1">Uncharacterized protein</fullName>
    </submittedName>
</protein>
<dbReference type="EMBL" id="AKWH02000027">
    <property type="protein sequence ID" value="EKO52273.1"/>
    <property type="molecule type" value="Genomic_DNA"/>
</dbReference>
<dbReference type="Proteomes" id="UP000006339">
    <property type="component" value="Unassembled WGS sequence"/>
</dbReference>
<keyword evidence="2" id="KW-1185">Reference proteome</keyword>
<name>A0A828Y3G3_9LEPT</name>
<dbReference type="AlphaFoldDB" id="A0A828Y3G3"/>
<evidence type="ECO:0000313" key="2">
    <source>
        <dbReference type="Proteomes" id="UP000006339"/>
    </source>
</evidence>
<sequence length="44" mass="5563">MVFYFWIYSIKSSFMEAKSLNKICFYKNRFKIKFFTIPQRLRKL</sequence>
<gene>
    <name evidence="1" type="ORF">LEP1GSC131_3558</name>
</gene>
<reference evidence="1" key="1">
    <citation type="submission" date="2012-10" db="EMBL/GenBank/DDBJ databases">
        <authorList>
            <person name="Harkins D.M."/>
            <person name="Durkin A.S."/>
            <person name="Brinkac L.M."/>
            <person name="Selengut J.D."/>
            <person name="Sanka R."/>
            <person name="DePew J."/>
            <person name="Purushe J."/>
            <person name="Picardeau M."/>
            <person name="Werts C."/>
            <person name="Goarant C."/>
            <person name="Vinetz J.M."/>
            <person name="Sutton G.G."/>
            <person name="Nelson W.C."/>
            <person name="Fouts D.E."/>
        </authorList>
    </citation>
    <scope>NUCLEOTIDE SEQUENCE [LARGE SCALE GENOMIC DNA]</scope>
    <source>
        <strain evidence="1">200802841</strain>
    </source>
</reference>
<comment type="caution">
    <text evidence="1">The sequence shown here is derived from an EMBL/GenBank/DDBJ whole genome shotgun (WGS) entry which is preliminary data.</text>
</comment>